<evidence type="ECO:0000313" key="3">
    <source>
        <dbReference type="Proteomes" id="UP000003460"/>
    </source>
</evidence>
<reference evidence="2" key="1">
    <citation type="submission" date="2009-09" db="EMBL/GenBank/DDBJ databases">
        <authorList>
            <person name="Weinstock G."/>
            <person name="Sodergren E."/>
            <person name="Clifton S."/>
            <person name="Fulton L."/>
            <person name="Fulton B."/>
            <person name="Courtney L."/>
            <person name="Fronick C."/>
            <person name="Harrison M."/>
            <person name="Strong C."/>
            <person name="Farmer C."/>
            <person name="Delahaunty K."/>
            <person name="Markovic C."/>
            <person name="Hall O."/>
            <person name="Minx P."/>
            <person name="Tomlinson C."/>
            <person name="Mitreva M."/>
            <person name="Nelson J."/>
            <person name="Hou S."/>
            <person name="Wollam A."/>
            <person name="Pepin K.H."/>
            <person name="Johnson M."/>
            <person name="Bhonagiri V."/>
            <person name="Nash W.E."/>
            <person name="Warren W."/>
            <person name="Chinwalla A."/>
            <person name="Mardis E.R."/>
            <person name="Wilson R.K."/>
        </authorList>
    </citation>
    <scope>NUCLEOTIDE SEQUENCE [LARGE SCALE GENOMIC DNA]</scope>
    <source>
        <strain evidence="2">ATCC 51259</strain>
    </source>
</reference>
<sequence length="91" mass="10545">MEMAVKDGVIILYFQIHSVFILFVLYGNGIDAIINDAQSLDCRFLRPKILCEQCGEDEIKEAFGFHSDELWNFLIDISLFANLRKQFRVAK</sequence>
<gene>
    <name evidence="2" type="ORF">GCWU000325_01281</name>
</gene>
<dbReference type="STRING" id="626522.GCWU000325_01281"/>
<dbReference type="EMBL" id="ACIJ02000018">
    <property type="protein sequence ID" value="EEX71747.1"/>
    <property type="molecule type" value="Genomic_DNA"/>
</dbReference>
<name>C9LGD9_9BACT</name>
<keyword evidence="1" id="KW-0472">Membrane</keyword>
<dbReference type="HOGENOM" id="CLU_2424501_0_0_10"/>
<proteinExistence type="predicted"/>
<evidence type="ECO:0000313" key="2">
    <source>
        <dbReference type="EMBL" id="EEX71747.1"/>
    </source>
</evidence>
<organism evidence="2 3">
    <name type="scientific">Alloprevotella tannerae ATCC 51259</name>
    <dbReference type="NCBI Taxonomy" id="626522"/>
    <lineage>
        <taxon>Bacteria</taxon>
        <taxon>Pseudomonadati</taxon>
        <taxon>Bacteroidota</taxon>
        <taxon>Bacteroidia</taxon>
        <taxon>Bacteroidales</taxon>
        <taxon>Prevotellaceae</taxon>
        <taxon>Alloprevotella</taxon>
    </lineage>
</organism>
<dbReference type="AlphaFoldDB" id="C9LGD9"/>
<protein>
    <submittedName>
        <fullName evidence="2">Uncharacterized protein</fullName>
    </submittedName>
</protein>
<keyword evidence="3" id="KW-1185">Reference proteome</keyword>
<comment type="caution">
    <text evidence="2">The sequence shown here is derived from an EMBL/GenBank/DDBJ whole genome shotgun (WGS) entry which is preliminary data.</text>
</comment>
<dbReference type="Proteomes" id="UP000003460">
    <property type="component" value="Unassembled WGS sequence"/>
</dbReference>
<feature type="transmembrane region" description="Helical" evidence="1">
    <location>
        <begin position="12"/>
        <end position="34"/>
    </location>
</feature>
<accession>C9LGD9</accession>
<evidence type="ECO:0000256" key="1">
    <source>
        <dbReference type="SAM" id="Phobius"/>
    </source>
</evidence>
<keyword evidence="1" id="KW-0812">Transmembrane</keyword>
<keyword evidence="1" id="KW-1133">Transmembrane helix</keyword>